<comment type="caution">
    <text evidence="2">The sequence shown here is derived from an EMBL/GenBank/DDBJ whole genome shotgun (WGS) entry which is preliminary data.</text>
</comment>
<accession>A0A0F9NWE0</accession>
<protein>
    <submittedName>
        <fullName evidence="2">Uncharacterized protein</fullName>
    </submittedName>
</protein>
<dbReference type="AlphaFoldDB" id="A0A0F9NWE0"/>
<dbReference type="EMBL" id="LAZR01006299">
    <property type="protein sequence ID" value="KKM93195.1"/>
    <property type="molecule type" value="Genomic_DNA"/>
</dbReference>
<sequence>MRIILPSLDELQIDDPDRIKLKLEELGIYGIIVFQTGGVPIITRSFSVNKKNTFFMENSELLSGFLYALDY</sequence>
<reference evidence="2" key="1">
    <citation type="journal article" date="2015" name="Nature">
        <title>Complex archaea that bridge the gap between prokaryotes and eukaryotes.</title>
        <authorList>
            <person name="Spang A."/>
            <person name="Saw J.H."/>
            <person name="Jorgensen S.L."/>
            <person name="Zaremba-Niedzwiedzka K."/>
            <person name="Martijn J."/>
            <person name="Lind A.E."/>
            <person name="van Eijk R."/>
            <person name="Schleper C."/>
            <person name="Guy L."/>
            <person name="Ettema T.J."/>
        </authorList>
    </citation>
    <scope>NUCLEOTIDE SEQUENCE</scope>
</reference>
<evidence type="ECO:0000313" key="2">
    <source>
        <dbReference type="EMBL" id="KKM93195.1"/>
    </source>
</evidence>
<keyword evidence="1" id="KW-0812">Transmembrane</keyword>
<name>A0A0F9NWE0_9ZZZZ</name>
<gene>
    <name evidence="2" type="ORF">LCGC14_1210900</name>
</gene>
<proteinExistence type="predicted"/>
<keyword evidence="1" id="KW-0472">Membrane</keyword>
<keyword evidence="1" id="KW-1133">Transmembrane helix</keyword>
<feature type="transmembrane region" description="Helical" evidence="1">
    <location>
        <begin position="26"/>
        <end position="46"/>
    </location>
</feature>
<evidence type="ECO:0000256" key="1">
    <source>
        <dbReference type="SAM" id="Phobius"/>
    </source>
</evidence>
<organism evidence="2">
    <name type="scientific">marine sediment metagenome</name>
    <dbReference type="NCBI Taxonomy" id="412755"/>
    <lineage>
        <taxon>unclassified sequences</taxon>
        <taxon>metagenomes</taxon>
        <taxon>ecological metagenomes</taxon>
    </lineage>
</organism>